<sequence>MSFQTTAKVWVPFPPGSPKKEAEALKAVRRLMNQVTPRNYKQLKDYFSDAIIMNSYHMTSIVDLIFNIAATKECYSLEYARLCKYVSDVKNPLGSSPEAASFKTAILEKCQREFGKKSRFHRKYKMFSDQVWKCIDQDQKTEFHIERGNRYDKDTKLLVETNEDETGDCKKSYGGQPKASDIPALPKSVGLITFVGELYKQDLLCDEIILTILQDLTANIHCPEKVESFYKLLVLIGPFFWSQVDDEGMNLIDNCMNDVKKHFQVVEDRRIKFLLMKAIDLYDNGFVYKQCFQNQPTNNSGYQLSEDKLQNQRRNLGYNYRVGPYVTNSKLRGLETINSATTKHDELALRRAVGIITFVGELYKQGMLRPKIMLTNLKDLAADIHRPGKAEFFCKLFTIIGPVLWNQVGTKGKNIIENVMNDVKKHSQDTEYHRIQYVLNDAIVLYDDGFVDKRACQIPPLHKPVPQIRERLGDSAGRDAGGRDAGGRDAGGRDAAGRDAGGRDAGERC</sequence>
<reference evidence="7" key="1">
    <citation type="submission" date="2025-08" db="UniProtKB">
        <authorList>
            <consortium name="RefSeq"/>
        </authorList>
    </citation>
    <scope>IDENTIFICATION</scope>
    <source>
        <tissue evidence="7">Whole organism</tissue>
    </source>
</reference>
<proteinExistence type="inferred from homology"/>
<dbReference type="RefSeq" id="XP_047741429.1">
    <property type="nucleotide sequence ID" value="XM_047885473.1"/>
</dbReference>
<evidence type="ECO:0000256" key="1">
    <source>
        <dbReference type="ARBA" id="ARBA00005775"/>
    </source>
</evidence>
<dbReference type="GeneID" id="108666960"/>
<evidence type="ECO:0000313" key="7">
    <source>
        <dbReference type="RefSeq" id="XP_047741429.1"/>
    </source>
</evidence>
<evidence type="ECO:0000259" key="5">
    <source>
        <dbReference type="SMART" id="SM00543"/>
    </source>
</evidence>
<dbReference type="GO" id="GO:0003743">
    <property type="term" value="F:translation initiation factor activity"/>
    <property type="evidence" value="ECO:0007669"/>
    <property type="project" value="UniProtKB-KW"/>
</dbReference>
<dbReference type="InterPro" id="IPR003890">
    <property type="entry name" value="MIF4G-like_typ-3"/>
</dbReference>
<protein>
    <submittedName>
        <fullName evidence="7">Eukaryotic translation initiation factor 4 gamma 3</fullName>
    </submittedName>
</protein>
<evidence type="ECO:0000256" key="2">
    <source>
        <dbReference type="ARBA" id="ARBA00022540"/>
    </source>
</evidence>
<keyword evidence="3" id="KW-0648">Protein biosynthesis</keyword>
<feature type="domain" description="MIF4G" evidence="5">
    <location>
        <begin position="25"/>
        <end position="285"/>
    </location>
</feature>
<dbReference type="Pfam" id="PF02854">
    <property type="entry name" value="MIF4G"/>
    <property type="match status" value="2"/>
</dbReference>
<evidence type="ECO:0000256" key="3">
    <source>
        <dbReference type="ARBA" id="ARBA00022917"/>
    </source>
</evidence>
<dbReference type="KEGG" id="hazt:108666960"/>
<dbReference type="SMART" id="SM00543">
    <property type="entry name" value="MIF4G"/>
    <property type="match status" value="1"/>
</dbReference>
<comment type="similarity">
    <text evidence="1">Belongs to the eukaryotic initiation factor 4G family.</text>
</comment>
<feature type="region of interest" description="Disordered" evidence="4">
    <location>
        <begin position="466"/>
        <end position="509"/>
    </location>
</feature>
<name>A0A979FVZ2_HYAAZ</name>
<dbReference type="InterPro" id="IPR016024">
    <property type="entry name" value="ARM-type_fold"/>
</dbReference>
<dbReference type="GO" id="GO:0016281">
    <property type="term" value="C:eukaryotic translation initiation factor 4F complex"/>
    <property type="evidence" value="ECO:0007669"/>
    <property type="project" value="TreeGrafter"/>
</dbReference>
<dbReference type="SUPFAM" id="SSF48371">
    <property type="entry name" value="ARM repeat"/>
    <property type="match status" value="2"/>
</dbReference>
<dbReference type="Proteomes" id="UP000694843">
    <property type="component" value="Unplaced"/>
</dbReference>
<accession>A0A979FVZ2</accession>
<evidence type="ECO:0000256" key="4">
    <source>
        <dbReference type="SAM" id="MobiDB-lite"/>
    </source>
</evidence>
<dbReference type="PANTHER" id="PTHR23253:SF9">
    <property type="entry name" value="EUKARYOTIC TRANSLATION INITIATION FACTOR 4 GAMMA 2"/>
    <property type="match status" value="1"/>
</dbReference>
<dbReference type="OrthoDB" id="6379360at2759"/>
<keyword evidence="6" id="KW-1185">Reference proteome</keyword>
<dbReference type="PANTHER" id="PTHR23253">
    <property type="entry name" value="EUKARYOTIC TRANSLATION INITIATION FACTOR 4 GAMMA"/>
    <property type="match status" value="1"/>
</dbReference>
<feature type="compositionally biased region" description="Basic and acidic residues" evidence="4">
    <location>
        <begin position="468"/>
        <end position="509"/>
    </location>
</feature>
<dbReference type="AlphaFoldDB" id="A0A979FVZ2"/>
<evidence type="ECO:0000313" key="6">
    <source>
        <dbReference type="Proteomes" id="UP000694843"/>
    </source>
</evidence>
<dbReference type="Gene3D" id="1.25.40.180">
    <property type="match status" value="2"/>
</dbReference>
<dbReference type="GO" id="GO:0003729">
    <property type="term" value="F:mRNA binding"/>
    <property type="evidence" value="ECO:0007669"/>
    <property type="project" value="TreeGrafter"/>
</dbReference>
<gene>
    <name evidence="7" type="primary">LOC108666960</name>
</gene>
<organism evidence="6 7">
    <name type="scientific">Hyalella azteca</name>
    <name type="common">Amphipod</name>
    <dbReference type="NCBI Taxonomy" id="294128"/>
    <lineage>
        <taxon>Eukaryota</taxon>
        <taxon>Metazoa</taxon>
        <taxon>Ecdysozoa</taxon>
        <taxon>Arthropoda</taxon>
        <taxon>Crustacea</taxon>
        <taxon>Multicrustacea</taxon>
        <taxon>Malacostraca</taxon>
        <taxon>Eumalacostraca</taxon>
        <taxon>Peracarida</taxon>
        <taxon>Amphipoda</taxon>
        <taxon>Senticaudata</taxon>
        <taxon>Talitrida</taxon>
        <taxon>Talitroidea</taxon>
        <taxon>Hyalellidae</taxon>
        <taxon>Hyalella</taxon>
    </lineage>
</organism>
<keyword evidence="2 7" id="KW-0396">Initiation factor</keyword>